<evidence type="ECO:0000256" key="3">
    <source>
        <dbReference type="ARBA" id="ARBA00022692"/>
    </source>
</evidence>
<sequence>MMKNGIPPSPVHDHYNDSSTFHLKDMTPINGTLIQSYDPKGMIKVSTTHLSTFGGGFFVQPNTIDFPYVFANAGFQDNITIYVTLILCLIGLIIGLIYARWVDMEDKKLIGAYSLPDNTEKDKYIYEILTFTGDQNCAACNSQVYFILTGEKDETDIRTFGKKEPDRPIFRKGAMDSFVMTTPRPVGEMSFLRIWHDNSGKGNFASWFCSLIVFRDIQTGEQFEFVVNRWFAVEEDDGMIDRLIPRAGEEQKQAASYLFNSTSGRSLRDGHLWLSVFLRSPRSRFTRVQRVVCCAVMLFMTMLTNAMWYGVVNPRTAKSVKLGPFALGQEQFMVGFMSNLIVLIPSILIVSMFRYSRPFKKRESRIDKAINRSGIQFGNEKTTKWITSLSFSFFTSVLIVEPMQVLLFSLFLTCICKQEPDDEDDSDQDEREPHLQDNENWLENDVTDNTEPKVYRPMTPEGLYDLREKRRNEIQMWTIIKEIIIYTIYLIILVIIARGLRDPTAYYMRESIQDSFIRPTAPTYSYPNVVEADSYWGWIHNVVFYELVVQNWYNGEPPFLLRGYLDDRVNRLMGYAILRQVRSKPNTCRVADVFTTGKENFTCTGLATFIHEDDKDYCEYWKNPDTVMDYLKECQNKAFRYRTEEELDALPTLSKPLDEYSGGGYVMEFRGRTVQLQEKLKELQRKHWIDQYTRGVFLEFYTYDVNVNLFGIAQISAEFVPGGGIHPSWRFDVIRLIDDRVLTRVCEILFACFTFYYTIRILRMLWKHQRKVKNDVLKQTSDHEIIPFFRERLRIYAGMSSRPGTKVAPILNKERHGDKHLYKKDDSDVAQMPEKWDRFMECINAHYFNGELDVSETEAMKEKKKFKHWSYS</sequence>
<evidence type="ECO:0000313" key="9">
    <source>
        <dbReference type="EMBL" id="CAD7228180.1"/>
    </source>
</evidence>
<feature type="transmembrane region" description="Helical" evidence="8">
    <location>
        <begin position="79"/>
        <end position="99"/>
    </location>
</feature>
<evidence type="ECO:0000256" key="4">
    <source>
        <dbReference type="ARBA" id="ARBA00022989"/>
    </source>
</evidence>
<dbReference type="InterPro" id="IPR046791">
    <property type="entry name" value="Polycystin_dom"/>
</dbReference>
<gene>
    <name evidence="9" type="ORF">CTOB1V02_LOCUS6069</name>
</gene>
<name>A0A7R8ZLB8_9CRUS</name>
<dbReference type="Gene3D" id="2.60.60.20">
    <property type="entry name" value="PLAT/LH2 domain"/>
    <property type="match status" value="1"/>
</dbReference>
<evidence type="ECO:0000256" key="1">
    <source>
        <dbReference type="ARBA" id="ARBA00004141"/>
    </source>
</evidence>
<comment type="similarity">
    <text evidence="2">Belongs to the polycystin family.</text>
</comment>
<dbReference type="Pfam" id="PF20519">
    <property type="entry name" value="Polycystin_dom"/>
    <property type="match status" value="1"/>
</dbReference>
<evidence type="ECO:0000256" key="8">
    <source>
        <dbReference type="SAM" id="Phobius"/>
    </source>
</evidence>
<dbReference type="SMART" id="SM00308">
    <property type="entry name" value="LH2"/>
    <property type="match status" value="1"/>
</dbReference>
<dbReference type="Pfam" id="PF01477">
    <property type="entry name" value="PLAT"/>
    <property type="match status" value="1"/>
</dbReference>
<feature type="transmembrane region" description="Helical" evidence="8">
    <location>
        <begin position="479"/>
        <end position="500"/>
    </location>
</feature>
<dbReference type="OrthoDB" id="6379436at2759"/>
<dbReference type="PRINTS" id="PR00500">
    <property type="entry name" value="POLYCYSTIN1"/>
</dbReference>
<dbReference type="InterPro" id="IPR000434">
    <property type="entry name" value="PC1"/>
</dbReference>
<feature type="transmembrane region" description="Helical" evidence="8">
    <location>
        <begin position="332"/>
        <end position="355"/>
    </location>
</feature>
<organism evidence="9">
    <name type="scientific">Cyprideis torosa</name>
    <dbReference type="NCBI Taxonomy" id="163714"/>
    <lineage>
        <taxon>Eukaryota</taxon>
        <taxon>Metazoa</taxon>
        <taxon>Ecdysozoa</taxon>
        <taxon>Arthropoda</taxon>
        <taxon>Crustacea</taxon>
        <taxon>Oligostraca</taxon>
        <taxon>Ostracoda</taxon>
        <taxon>Podocopa</taxon>
        <taxon>Podocopida</taxon>
        <taxon>Cytherocopina</taxon>
        <taxon>Cytheroidea</taxon>
        <taxon>Cytherideidae</taxon>
        <taxon>Cyprideis</taxon>
    </lineage>
</organism>
<accession>A0A7R8ZLB8</accession>
<protein>
    <submittedName>
        <fullName evidence="9">Uncharacterized protein</fullName>
    </submittedName>
</protein>
<feature type="compositionally biased region" description="Acidic residues" evidence="7">
    <location>
        <begin position="421"/>
        <end position="430"/>
    </location>
</feature>
<dbReference type="InterPro" id="IPR051223">
    <property type="entry name" value="Polycystin"/>
</dbReference>
<proteinExistence type="inferred from homology"/>
<feature type="transmembrane region" description="Helical" evidence="8">
    <location>
        <begin position="291"/>
        <end position="312"/>
    </location>
</feature>
<comment type="caution">
    <text evidence="6">Lacks conserved residue(s) required for the propagation of feature annotation.</text>
</comment>
<dbReference type="PANTHER" id="PTHR10877">
    <property type="entry name" value="POLYCYSTIN FAMILY MEMBER"/>
    <property type="match status" value="1"/>
</dbReference>
<evidence type="ECO:0000256" key="7">
    <source>
        <dbReference type="SAM" id="MobiDB-lite"/>
    </source>
</evidence>
<evidence type="ECO:0000256" key="6">
    <source>
        <dbReference type="PROSITE-ProRule" id="PRU00152"/>
    </source>
</evidence>
<dbReference type="InterPro" id="IPR036392">
    <property type="entry name" value="PLAT/LH2_dom_sf"/>
</dbReference>
<comment type="subcellular location">
    <subcellularLocation>
        <location evidence="1">Membrane</location>
        <topology evidence="1">Multi-pass membrane protein</topology>
    </subcellularLocation>
</comment>
<evidence type="ECO:0000256" key="5">
    <source>
        <dbReference type="ARBA" id="ARBA00023136"/>
    </source>
</evidence>
<feature type="region of interest" description="Disordered" evidence="7">
    <location>
        <begin position="421"/>
        <end position="443"/>
    </location>
</feature>
<dbReference type="PROSITE" id="PS50095">
    <property type="entry name" value="PLAT"/>
    <property type="match status" value="1"/>
</dbReference>
<dbReference type="AlphaFoldDB" id="A0A7R8ZLB8"/>
<dbReference type="FunFam" id="2.60.60.20:FF:000022">
    <property type="entry name" value="Uncharacterized protein"/>
    <property type="match status" value="1"/>
</dbReference>
<evidence type="ECO:0000256" key="2">
    <source>
        <dbReference type="ARBA" id="ARBA00007200"/>
    </source>
</evidence>
<reference evidence="9" key="1">
    <citation type="submission" date="2020-11" db="EMBL/GenBank/DDBJ databases">
        <authorList>
            <person name="Tran Van P."/>
        </authorList>
    </citation>
    <scope>NUCLEOTIDE SEQUENCE</scope>
</reference>
<dbReference type="GO" id="GO:0016020">
    <property type="term" value="C:membrane"/>
    <property type="evidence" value="ECO:0007669"/>
    <property type="project" value="UniProtKB-SubCell"/>
</dbReference>
<dbReference type="GO" id="GO:0005262">
    <property type="term" value="F:calcium channel activity"/>
    <property type="evidence" value="ECO:0007669"/>
    <property type="project" value="TreeGrafter"/>
</dbReference>
<dbReference type="EMBL" id="OB661418">
    <property type="protein sequence ID" value="CAD7228180.1"/>
    <property type="molecule type" value="Genomic_DNA"/>
</dbReference>
<keyword evidence="5 8" id="KW-0472">Membrane</keyword>
<dbReference type="InterPro" id="IPR001024">
    <property type="entry name" value="PLAT/LH2_dom"/>
</dbReference>
<dbReference type="SUPFAM" id="SSF49723">
    <property type="entry name" value="Lipase/lipooxygenase domain (PLAT/LH2 domain)"/>
    <property type="match status" value="1"/>
</dbReference>
<keyword evidence="4 8" id="KW-1133">Transmembrane helix</keyword>
<keyword evidence="3 8" id="KW-0812">Transmembrane</keyword>
<dbReference type="GO" id="GO:0050982">
    <property type="term" value="P:detection of mechanical stimulus"/>
    <property type="evidence" value="ECO:0007669"/>
    <property type="project" value="TreeGrafter"/>
</dbReference>
<dbReference type="PANTHER" id="PTHR10877:SF150">
    <property type="entry name" value="REJ DOMAIN-CONTAINING PROTEIN"/>
    <property type="match status" value="1"/>
</dbReference>